<feature type="compositionally biased region" description="Basic and acidic residues" evidence="5">
    <location>
        <begin position="1579"/>
        <end position="1599"/>
    </location>
</feature>
<feature type="domain" description="DBF4-type" evidence="6">
    <location>
        <begin position="227"/>
        <end position="276"/>
    </location>
</feature>
<dbReference type="PROSITE" id="PS51265">
    <property type="entry name" value="ZF_DBF4"/>
    <property type="match status" value="1"/>
</dbReference>
<keyword evidence="1" id="KW-0479">Metal-binding</keyword>
<feature type="compositionally biased region" description="Basic and acidic residues" evidence="5">
    <location>
        <begin position="1629"/>
        <end position="1638"/>
    </location>
</feature>
<feature type="compositionally biased region" description="Low complexity" evidence="5">
    <location>
        <begin position="1004"/>
        <end position="1014"/>
    </location>
</feature>
<feature type="compositionally biased region" description="Basic and acidic residues" evidence="5">
    <location>
        <begin position="1762"/>
        <end position="1777"/>
    </location>
</feature>
<feature type="region of interest" description="Disordered" evidence="5">
    <location>
        <begin position="348"/>
        <end position="816"/>
    </location>
</feature>
<feature type="compositionally biased region" description="Basic residues" evidence="5">
    <location>
        <begin position="1515"/>
        <end position="1528"/>
    </location>
</feature>
<feature type="region of interest" description="Disordered" evidence="5">
    <location>
        <begin position="1747"/>
        <end position="1887"/>
    </location>
</feature>
<feature type="compositionally biased region" description="Basic and acidic residues" evidence="5">
    <location>
        <begin position="588"/>
        <end position="597"/>
    </location>
</feature>
<dbReference type="GO" id="GO:0008270">
    <property type="term" value="F:zinc ion binding"/>
    <property type="evidence" value="ECO:0007669"/>
    <property type="project" value="UniProtKB-KW"/>
</dbReference>
<keyword evidence="3" id="KW-0862">Zinc</keyword>
<evidence type="ECO:0000256" key="3">
    <source>
        <dbReference type="ARBA" id="ARBA00022833"/>
    </source>
</evidence>
<dbReference type="InterPro" id="IPR006572">
    <property type="entry name" value="Znf_DBF"/>
</dbReference>
<evidence type="ECO:0000256" key="5">
    <source>
        <dbReference type="SAM" id="MobiDB-lite"/>
    </source>
</evidence>
<name>A0A7I8VWB1_9ANNE</name>
<evidence type="ECO:0000256" key="2">
    <source>
        <dbReference type="ARBA" id="ARBA00022771"/>
    </source>
</evidence>
<feature type="compositionally biased region" description="Basic and acidic residues" evidence="5">
    <location>
        <begin position="1694"/>
        <end position="1703"/>
    </location>
</feature>
<feature type="compositionally biased region" description="Polar residues" evidence="5">
    <location>
        <begin position="1680"/>
        <end position="1692"/>
    </location>
</feature>
<proteinExistence type="predicted"/>
<feature type="compositionally biased region" description="Basic and acidic residues" evidence="5">
    <location>
        <begin position="386"/>
        <end position="422"/>
    </location>
</feature>
<dbReference type="Gene3D" id="6.10.250.3410">
    <property type="entry name" value="DBF zinc finger"/>
    <property type="match status" value="1"/>
</dbReference>
<dbReference type="GO" id="GO:0003676">
    <property type="term" value="F:nucleic acid binding"/>
    <property type="evidence" value="ECO:0007669"/>
    <property type="project" value="InterPro"/>
</dbReference>
<feature type="region of interest" description="Disordered" evidence="5">
    <location>
        <begin position="167"/>
        <end position="228"/>
    </location>
</feature>
<reference evidence="7 8" key="1">
    <citation type="submission" date="2020-08" db="EMBL/GenBank/DDBJ databases">
        <authorList>
            <person name="Hejnol A."/>
        </authorList>
    </citation>
    <scope>NUCLEOTIDE SEQUENCE [LARGE SCALE GENOMIC DNA]</scope>
</reference>
<keyword evidence="2 4" id="KW-0863">Zinc-finger</keyword>
<dbReference type="Proteomes" id="UP000549394">
    <property type="component" value="Unassembled WGS sequence"/>
</dbReference>
<feature type="compositionally biased region" description="Polar residues" evidence="5">
    <location>
        <begin position="167"/>
        <end position="180"/>
    </location>
</feature>
<evidence type="ECO:0000313" key="8">
    <source>
        <dbReference type="Proteomes" id="UP000549394"/>
    </source>
</evidence>
<feature type="compositionally biased region" description="Basic residues" evidence="5">
    <location>
        <begin position="563"/>
        <end position="573"/>
    </location>
</feature>
<feature type="region of interest" description="Disordered" evidence="5">
    <location>
        <begin position="1488"/>
        <end position="1658"/>
    </location>
</feature>
<feature type="compositionally biased region" description="Basic and acidic residues" evidence="5">
    <location>
        <begin position="968"/>
        <end position="984"/>
    </location>
</feature>
<organism evidence="7 8">
    <name type="scientific">Dimorphilus gyrociliatus</name>
    <dbReference type="NCBI Taxonomy" id="2664684"/>
    <lineage>
        <taxon>Eukaryota</taxon>
        <taxon>Metazoa</taxon>
        <taxon>Spiralia</taxon>
        <taxon>Lophotrochozoa</taxon>
        <taxon>Annelida</taxon>
        <taxon>Polychaeta</taxon>
        <taxon>Polychaeta incertae sedis</taxon>
        <taxon>Dinophilidae</taxon>
        <taxon>Dimorphilus</taxon>
    </lineage>
</organism>
<feature type="region of interest" description="Disordered" evidence="5">
    <location>
        <begin position="1333"/>
        <end position="1453"/>
    </location>
</feature>
<dbReference type="SMART" id="SM00586">
    <property type="entry name" value="ZnF_DBF"/>
    <property type="match status" value="1"/>
</dbReference>
<feature type="compositionally biased region" description="Basic and acidic residues" evidence="5">
    <location>
        <begin position="187"/>
        <end position="205"/>
    </location>
</feature>
<feature type="compositionally biased region" description="Pro residues" evidence="5">
    <location>
        <begin position="1412"/>
        <end position="1426"/>
    </location>
</feature>
<dbReference type="Pfam" id="PF07535">
    <property type="entry name" value="zf-DBF"/>
    <property type="match status" value="1"/>
</dbReference>
<keyword evidence="8" id="KW-1185">Reference proteome</keyword>
<sequence length="1887" mass="211201">MSEKTPGHSKATPIKPSDLKRHVIFLDVQGYSNSSNLEKYLTQLGAKIDKFLSKDVTCVVTNRKETKSDTSLAGEDGIYMSRSQIMLNKSKEVNKNAKSMNPVERAKKLGIRICKLSEILKLINSTGLNKRSSSSESVRFQHLTDCFIKIDDSNSGLKPVYQKLSSMPTVELTRSGSPFLTTEDEKEEKGSDKKSEVSKETKTLSKDSISAASTKSKPTKKERKASKKKENTYCECCNTVFTNLEEHLKSNVHKAYLNSKSNFTNLEETLREIPTVDRLVEESQNKRVKTKGAMKFMQNPQILAELNDVSEKPEEKQSKRNSIVVTEKNGELFSSEIRATVIKCSPAKEGKSPTRAFKEHDKRSSSCESRKQKERKHQKSDLNSSRQKEKREDNKVKERKKSERSQGGKEKSSQESETDRKSNQKAQNVLRRVIDDDSLISAILNEKASENCSIWRRPTTKVNYKSPDNFDWPDKAEKKPKKSPANDSKSKKRSKSSKDTDKKDKIQRSTPPFDKTADNSKSSSKSGGSKKGKIGTDNDDEVISFKKKSKSKLDTSSEVEKSPKKKPKPKRIRITSSSSSSEAENNEEEKVPEKTAEIKIPFCWDDFNSSESDDSDSDWSEAEKKKSKAKKKSKRHPPASKKDKTALISSPRSKRDNSEADAFLRRKELMANQPKKKSKGKNLANYEKYVKKVEEEEKNSKKKKEPAKTEVSLPTPMKNCSLQFDSSDDETPKIDMNTLLNFDKDSSPSNSPDFLDQSPLIPDDAYLNDVLNHLGSIEDNNETPSETPISSVPPATPSSQRVPQQTPNYVPSTPAECDQPMSVETFCAPSVYASQTPDYAATPYSVPPGSVAQPPSIPMQDPMTPCPIVTKSHVTNADFEETLEMIDDFQRKENVTALTVEQQEILNSSLNFLNEPLDGAGQIANNEQEFHDLELVLEGLSHSNAPPTTSLREESIEKILCLNEQKKEVVEEPKQTSETLHSESTDISDDEHEFNLASEHNRRSSQLASPSSSSIDELKQDVEVTEKTEVNELKEVSELKEVNELKELNEIRKDREFKDVSDIKETEKAEETPVKFEQSEKEQSNAPVIDLAKVAEEVGISESIDEGHAEAQRPIETPSSAFPMQEVLNMAPIHQQSAFEPPPPHPPVQFFPMQPGSNLHPLPQNFLANQSLIQPNFNYKLNLISKPTDLVNQIQRPPPTVTTASIPTSAVTPLSEQLPVAHSLSHHSHPLPHYDLRPTLPLKQAPFDSMKMDLNAHMMQQSTVVQNLMRQQSVTPQPPKKAAAAVEKKRLAAEKLKNAEDNSGDSSKYSTIDEGICQQLDLGVFGNESINIQKEPERPISPMKLPMESPKSRTPLAGPIYSPVTPAEPSPKPLPKSSTDSPANKSDEKLETQIETQKNIIQETTKEREISSPPPRPPSPPPPEPSIPKTLSVPIAVPKTIPSVDPSPSQNVPSVATSTVVAEIEHKLDVTNPSKKGGLDSIISKIEATNVKRKETPSTPKAESKIIADNNLPSSHKRKASTPQRRKSCHETLSGSQFTFPKYFIPPSPEPPPKPSASSEICKPLKKRHLQLAEYFEQTETKEDTVEKEKPQVKIERRQTRSSTRLQTEAVKEKEKSKPKVSEKPTCSKKKEKEERPKPQSVKKIPPNLTESSNDDVLVKVTVASANKLKIKRFVKKPKNSLSTNESSSPTKPNKAEQKEDIYDFDKQSDVIETIAVKGQQTPQPNPLPIPQLNPQTLVMPKLKIKRINSDTPEGSTDDYEIEKNDGEVSEKVEKMAGKRKRHKEHKKKKKRRKSAESQSILETTEGIKLTIKTVKPPNDLKEPTVENNAGSGIKLKIKLPKNGEHSGSEGVERRSKKHRKRRPFEDDDDQTSIEKKHKLDYIRSIL</sequence>
<feature type="compositionally biased region" description="Pro residues" evidence="5">
    <location>
        <begin position="1544"/>
        <end position="1555"/>
    </location>
</feature>
<feature type="compositionally biased region" description="Basic residues" evidence="5">
    <location>
        <begin position="1778"/>
        <end position="1794"/>
    </location>
</feature>
<feature type="compositionally biased region" description="Basic and acidic residues" evidence="5">
    <location>
        <begin position="1610"/>
        <end position="1623"/>
    </location>
</feature>
<feature type="region of interest" description="Disordered" evidence="5">
    <location>
        <begin position="1674"/>
        <end position="1703"/>
    </location>
</feature>
<dbReference type="InterPro" id="IPR038545">
    <property type="entry name" value="Znf_DBF_sf"/>
</dbReference>
<evidence type="ECO:0000313" key="7">
    <source>
        <dbReference type="EMBL" id="CAD5119836.1"/>
    </source>
</evidence>
<feature type="compositionally biased region" description="Basic and acidic residues" evidence="5">
    <location>
        <begin position="496"/>
        <end position="507"/>
    </location>
</feature>
<feature type="compositionally biased region" description="Basic and acidic residues" evidence="5">
    <location>
        <begin position="1842"/>
        <end position="1854"/>
    </location>
</feature>
<evidence type="ECO:0000256" key="1">
    <source>
        <dbReference type="ARBA" id="ARBA00022723"/>
    </source>
</evidence>
<protein>
    <recommendedName>
        <fullName evidence="6">DBF4-type domain-containing protein</fullName>
    </recommendedName>
</protein>
<feature type="compositionally biased region" description="Basic and acidic residues" evidence="5">
    <location>
        <begin position="688"/>
        <end position="699"/>
    </location>
</feature>
<evidence type="ECO:0000259" key="6">
    <source>
        <dbReference type="PROSITE" id="PS51265"/>
    </source>
</evidence>
<feature type="compositionally biased region" description="Basic residues" evidence="5">
    <location>
        <begin position="217"/>
        <end position="227"/>
    </location>
</feature>
<dbReference type="EMBL" id="CAJFCJ010000011">
    <property type="protein sequence ID" value="CAD5119836.1"/>
    <property type="molecule type" value="Genomic_DNA"/>
</dbReference>
<comment type="caution">
    <text evidence="7">The sequence shown here is derived from an EMBL/GenBank/DDBJ whole genome shotgun (WGS) entry which is preliminary data.</text>
</comment>
<evidence type="ECO:0000256" key="4">
    <source>
        <dbReference type="PROSITE-ProRule" id="PRU00600"/>
    </source>
</evidence>
<feature type="compositionally biased region" description="Basic and acidic residues" evidence="5">
    <location>
        <begin position="653"/>
        <end position="669"/>
    </location>
</feature>
<feature type="compositionally biased region" description="Basic and acidic residues" evidence="5">
    <location>
        <begin position="1490"/>
        <end position="1506"/>
    </location>
</feature>
<accession>A0A7I8VWB1</accession>
<feature type="compositionally biased region" description="Basic and acidic residues" evidence="5">
    <location>
        <begin position="348"/>
        <end position="371"/>
    </location>
</feature>
<dbReference type="OrthoDB" id="21380at2759"/>
<feature type="compositionally biased region" description="Basic residues" evidence="5">
    <location>
        <begin position="625"/>
        <end position="639"/>
    </location>
</feature>
<feature type="compositionally biased region" description="Polar residues" evidence="5">
    <location>
        <begin position="797"/>
        <end position="811"/>
    </location>
</feature>
<feature type="compositionally biased region" description="Acidic residues" evidence="5">
    <location>
        <begin position="611"/>
        <end position="620"/>
    </location>
</feature>
<feature type="compositionally biased region" description="Basic and acidic residues" evidence="5">
    <location>
        <begin position="551"/>
        <end position="562"/>
    </location>
</feature>
<gene>
    <name evidence="7" type="ORF">DGYR_LOCUS8022</name>
</gene>
<feature type="region of interest" description="Disordered" evidence="5">
    <location>
        <begin position="968"/>
        <end position="1020"/>
    </location>
</feature>
<feature type="compositionally biased region" description="Basic and acidic residues" evidence="5">
    <location>
        <begin position="1873"/>
        <end position="1887"/>
    </location>
</feature>
<feature type="compositionally biased region" description="Polar residues" evidence="5">
    <location>
        <begin position="1393"/>
        <end position="1403"/>
    </location>
</feature>